<evidence type="ECO:0000256" key="1">
    <source>
        <dbReference type="SAM" id="MobiDB-lite"/>
    </source>
</evidence>
<proteinExistence type="predicted"/>
<evidence type="ECO:0000313" key="2">
    <source>
        <dbReference type="EMBL" id="MFD1589411.1"/>
    </source>
</evidence>
<dbReference type="EMBL" id="JBHUDJ010000015">
    <property type="protein sequence ID" value="MFD1589411.1"/>
    <property type="molecule type" value="Genomic_DNA"/>
</dbReference>
<dbReference type="Proteomes" id="UP001597119">
    <property type="component" value="Unassembled WGS sequence"/>
</dbReference>
<evidence type="ECO:0000313" key="3">
    <source>
        <dbReference type="Proteomes" id="UP001597119"/>
    </source>
</evidence>
<name>A0ABD6CIM4_9EURY</name>
<accession>A0ABD6CIM4</accession>
<dbReference type="RefSeq" id="WP_247381145.1">
    <property type="nucleotide sequence ID" value="NZ_JALLGV010000009.1"/>
</dbReference>
<organism evidence="2 3">
    <name type="scientific">Halorientalis brevis</name>
    <dbReference type="NCBI Taxonomy" id="1126241"/>
    <lineage>
        <taxon>Archaea</taxon>
        <taxon>Methanobacteriati</taxon>
        <taxon>Methanobacteriota</taxon>
        <taxon>Stenosarchaea group</taxon>
        <taxon>Halobacteria</taxon>
        <taxon>Halobacteriales</taxon>
        <taxon>Haloarculaceae</taxon>
        <taxon>Halorientalis</taxon>
    </lineage>
</organism>
<sequence>MPEDTNSHGLEWLRRSVLKGMAATGVATVVPTATAQENGQGDDTVITTDEQPQLPDAQQRIDLAERVGPRDFHEENYEIINVHRRKEAVQTLLRDPEVNRVASNWIAHFISYEALTNHLDAVSIQGPTDYTVDGSLESGTFNVTAVNRQTIYGLIDRRRNEIVALQINDPTDVSWTEEYTDEEVRRGQVMLDQQEVQQYVQGKDFWPMFKVAESITSGRGLAHYEISTIIFYVVDQDSVSVVSGFLDVREEGNPQFMKAYIVDDFIRYPVQEMARQTATNEQTVLDQVPSVPVENRPMKTANNGFHRFETLPDQQFQQNNWSVRWEPPETQGVTFWGQYNGKPVFKTMNAMATPTAYGLPPREGRNTREWYFPDDEPVINGHHIFWDVHSIPFGGPGQMAKIDYPERRGHPSGFQFRTHYHTGAQGRGSVDFHSGAQFGPYNYNISYEFFEDGRMIPIWRRHGPGYLVEALRNYGVPEDWEGEEIVVQQYLHQTALEPTPGTTDGGVQTQLFDGEEWTTPEEEFYHVGEPGQKLRFSNPNGSEQIDVPLNRDLEVVVVRPNSDEIGPAQDQVTRTKDREVEAAFYHPAQYVDGEQIQDQRVIFWLIMEASMDEVPHPAGVTGYVAQAELQLNGYGDGEQTPTGTATETPEGTPGGTPTQTPTETPGGTPTETPGGSPTETQ</sequence>
<keyword evidence="3" id="KW-1185">Reference proteome</keyword>
<protein>
    <submittedName>
        <fullName evidence="2">Uncharacterized protein</fullName>
    </submittedName>
</protein>
<comment type="caution">
    <text evidence="2">The sequence shown here is derived from an EMBL/GenBank/DDBJ whole genome shotgun (WGS) entry which is preliminary data.</text>
</comment>
<dbReference type="InterPro" id="IPR006311">
    <property type="entry name" value="TAT_signal"/>
</dbReference>
<gene>
    <name evidence="2" type="ORF">ACFR9U_20745</name>
</gene>
<feature type="region of interest" description="Disordered" evidence="1">
    <location>
        <begin position="633"/>
        <end position="681"/>
    </location>
</feature>
<reference evidence="2 3" key="1">
    <citation type="journal article" date="2019" name="Int. J. Syst. Evol. Microbiol.">
        <title>The Global Catalogue of Microorganisms (GCM) 10K type strain sequencing project: providing services to taxonomists for standard genome sequencing and annotation.</title>
        <authorList>
            <consortium name="The Broad Institute Genomics Platform"/>
            <consortium name="The Broad Institute Genome Sequencing Center for Infectious Disease"/>
            <person name="Wu L."/>
            <person name="Ma J."/>
        </authorList>
    </citation>
    <scope>NUCLEOTIDE SEQUENCE [LARGE SCALE GENOMIC DNA]</scope>
    <source>
        <strain evidence="2 3">CGMCC 1.12125</strain>
    </source>
</reference>
<dbReference type="PROSITE" id="PS51318">
    <property type="entry name" value="TAT"/>
    <property type="match status" value="1"/>
</dbReference>
<feature type="compositionally biased region" description="Low complexity" evidence="1">
    <location>
        <begin position="637"/>
        <end position="681"/>
    </location>
</feature>
<dbReference type="AlphaFoldDB" id="A0ABD6CIM4"/>